<gene>
    <name evidence="1" type="ORF">G8E03_07980</name>
</gene>
<organism evidence="1 2">
    <name type="scientific">Pontivivens nitratireducens</name>
    <dbReference type="NCBI Taxonomy" id="2758038"/>
    <lineage>
        <taxon>Bacteria</taxon>
        <taxon>Pseudomonadati</taxon>
        <taxon>Pseudomonadota</taxon>
        <taxon>Alphaproteobacteria</taxon>
        <taxon>Rhodobacterales</taxon>
        <taxon>Paracoccaceae</taxon>
        <taxon>Pontivivens</taxon>
    </lineage>
</organism>
<dbReference type="EMBL" id="CP049811">
    <property type="protein sequence ID" value="QIK40710.1"/>
    <property type="molecule type" value="Genomic_DNA"/>
</dbReference>
<sequence length="89" mass="9656">MLSAAEEAGLLTALAAIIAAISGAAIRQGGKERDPQRSTEDERLRHDLERAIAGLHRKLTVIDDQVERLGDLMVRIATTLDLIIRKLGS</sequence>
<reference evidence="1 2" key="1">
    <citation type="submission" date="2020-03" db="EMBL/GenBank/DDBJ databases">
        <title>Complete genome sequence of Monaibacterium sp. ALG8 with diverse plasmids.</title>
        <authorList>
            <person name="Sun C."/>
        </authorList>
    </citation>
    <scope>NUCLEOTIDE SEQUENCE [LARGE SCALE GENOMIC DNA]</scope>
    <source>
        <strain evidence="1 2">ALG8</strain>
    </source>
</reference>
<dbReference type="AlphaFoldDB" id="A0A6G7VLC9"/>
<dbReference type="RefSeq" id="WP_166190457.1">
    <property type="nucleotide sequence ID" value="NZ_CP049811.1"/>
</dbReference>
<dbReference type="KEGG" id="mon:G8E03_07980"/>
<dbReference type="Proteomes" id="UP000500791">
    <property type="component" value="Chromosome"/>
</dbReference>
<accession>A0A6G7VLC9</accession>
<name>A0A6G7VLC9_9RHOB</name>
<evidence type="ECO:0000313" key="2">
    <source>
        <dbReference type="Proteomes" id="UP000500791"/>
    </source>
</evidence>
<proteinExistence type="predicted"/>
<protein>
    <submittedName>
        <fullName evidence="1">Uncharacterized protein</fullName>
    </submittedName>
</protein>
<keyword evidence="2" id="KW-1185">Reference proteome</keyword>
<evidence type="ECO:0000313" key="1">
    <source>
        <dbReference type="EMBL" id="QIK40710.1"/>
    </source>
</evidence>